<dbReference type="Pfam" id="PF03652">
    <property type="entry name" value="RuvX"/>
    <property type="match status" value="1"/>
</dbReference>
<evidence type="ECO:0000313" key="8">
    <source>
        <dbReference type="Proteomes" id="UP000236731"/>
    </source>
</evidence>
<organism evidence="7 8">
    <name type="scientific">Sphingobacterium lactis</name>
    <dbReference type="NCBI Taxonomy" id="797291"/>
    <lineage>
        <taxon>Bacteria</taxon>
        <taxon>Pseudomonadati</taxon>
        <taxon>Bacteroidota</taxon>
        <taxon>Sphingobacteriia</taxon>
        <taxon>Sphingobacteriales</taxon>
        <taxon>Sphingobacteriaceae</taxon>
        <taxon>Sphingobacterium</taxon>
    </lineage>
</organism>
<dbReference type="CDD" id="cd16964">
    <property type="entry name" value="YqgF"/>
    <property type="match status" value="1"/>
</dbReference>
<dbReference type="GO" id="GO:0000967">
    <property type="term" value="P:rRNA 5'-end processing"/>
    <property type="evidence" value="ECO:0007669"/>
    <property type="project" value="UniProtKB-UniRule"/>
</dbReference>
<dbReference type="NCBIfam" id="TIGR00250">
    <property type="entry name" value="RNAse_H_YqgF"/>
    <property type="match status" value="1"/>
</dbReference>
<dbReference type="GO" id="GO:0004518">
    <property type="term" value="F:nuclease activity"/>
    <property type="evidence" value="ECO:0007669"/>
    <property type="project" value="UniProtKB-KW"/>
</dbReference>
<name>A0A1H5VN11_9SPHI</name>
<evidence type="ECO:0000256" key="1">
    <source>
        <dbReference type="ARBA" id="ARBA00022490"/>
    </source>
</evidence>
<dbReference type="PANTHER" id="PTHR33317">
    <property type="entry name" value="POLYNUCLEOTIDYL TRANSFERASE, RIBONUCLEASE H-LIKE SUPERFAMILY PROTEIN"/>
    <property type="match status" value="1"/>
</dbReference>
<protein>
    <recommendedName>
        <fullName evidence="5">Putative pre-16S rRNA nuclease</fullName>
        <ecNumber evidence="5">3.1.-.-</ecNumber>
    </recommendedName>
</protein>
<comment type="subcellular location">
    <subcellularLocation>
        <location evidence="5">Cytoplasm</location>
    </subcellularLocation>
</comment>
<keyword evidence="8" id="KW-1185">Reference proteome</keyword>
<evidence type="ECO:0000256" key="2">
    <source>
        <dbReference type="ARBA" id="ARBA00022517"/>
    </source>
</evidence>
<dbReference type="InterPro" id="IPR037027">
    <property type="entry name" value="YqgF/RNaseH-like_dom_sf"/>
</dbReference>
<dbReference type="Proteomes" id="UP000236731">
    <property type="component" value="Unassembled WGS sequence"/>
</dbReference>
<dbReference type="AlphaFoldDB" id="A0A1H5VN11"/>
<evidence type="ECO:0000313" key="7">
    <source>
        <dbReference type="EMBL" id="SEF88406.1"/>
    </source>
</evidence>
<comment type="similarity">
    <text evidence="5">Belongs to the YqgF HJR family.</text>
</comment>
<sequence length="139" mass="15709">MLMRLMAFDYGTKRIGVAVTDSLQLIATALKTVHPVDVWTFLETYLQTEQVETFVVGKPLQMDGTASESAQHVTGFVRKLRKTYPQIPVVEVDERFTSKMASQAIAASGMKKHKRQDKQLVDQVSAVIILQTYMERKAF</sequence>
<evidence type="ECO:0000256" key="3">
    <source>
        <dbReference type="ARBA" id="ARBA00022722"/>
    </source>
</evidence>
<comment type="function">
    <text evidence="5">Could be a nuclease involved in processing of the 5'-end of pre-16S rRNA.</text>
</comment>
<accession>A0A1H5VN11</accession>
<keyword evidence="1 5" id="KW-0963">Cytoplasm</keyword>
<proteinExistence type="inferred from homology"/>
<dbReference type="EMBL" id="FNUT01000003">
    <property type="protein sequence ID" value="SEF88406.1"/>
    <property type="molecule type" value="Genomic_DNA"/>
</dbReference>
<dbReference type="EC" id="3.1.-.-" evidence="5"/>
<dbReference type="SUPFAM" id="SSF53098">
    <property type="entry name" value="Ribonuclease H-like"/>
    <property type="match status" value="1"/>
</dbReference>
<dbReference type="SMART" id="SM00732">
    <property type="entry name" value="YqgFc"/>
    <property type="match status" value="1"/>
</dbReference>
<dbReference type="GO" id="GO:0016788">
    <property type="term" value="F:hydrolase activity, acting on ester bonds"/>
    <property type="evidence" value="ECO:0007669"/>
    <property type="project" value="UniProtKB-UniRule"/>
</dbReference>
<dbReference type="InterPro" id="IPR012337">
    <property type="entry name" value="RNaseH-like_sf"/>
</dbReference>
<dbReference type="Gene3D" id="3.30.420.140">
    <property type="entry name" value="YqgF/RNase H-like domain"/>
    <property type="match status" value="1"/>
</dbReference>
<gene>
    <name evidence="7" type="ORF">SAMN05421877_103175</name>
</gene>
<keyword evidence="4 5" id="KW-0378">Hydrolase</keyword>
<dbReference type="PANTHER" id="PTHR33317:SF4">
    <property type="entry name" value="POLYNUCLEOTIDYL TRANSFERASE, RIBONUCLEASE H-LIKE SUPERFAMILY PROTEIN"/>
    <property type="match status" value="1"/>
</dbReference>
<evidence type="ECO:0000256" key="5">
    <source>
        <dbReference type="HAMAP-Rule" id="MF_00651"/>
    </source>
</evidence>
<dbReference type="InterPro" id="IPR005227">
    <property type="entry name" value="YqgF"/>
</dbReference>
<keyword evidence="3 5" id="KW-0540">Nuclease</keyword>
<evidence type="ECO:0000259" key="6">
    <source>
        <dbReference type="SMART" id="SM00732"/>
    </source>
</evidence>
<feature type="domain" description="YqgF/RNase H-like" evidence="6">
    <location>
        <begin position="3"/>
        <end position="101"/>
    </location>
</feature>
<dbReference type="GO" id="GO:0005829">
    <property type="term" value="C:cytosol"/>
    <property type="evidence" value="ECO:0007669"/>
    <property type="project" value="TreeGrafter"/>
</dbReference>
<evidence type="ECO:0000256" key="4">
    <source>
        <dbReference type="ARBA" id="ARBA00022801"/>
    </source>
</evidence>
<dbReference type="InterPro" id="IPR006641">
    <property type="entry name" value="YqgF/RNaseH-like_dom"/>
</dbReference>
<keyword evidence="2 5" id="KW-0690">Ribosome biogenesis</keyword>
<dbReference type="HAMAP" id="MF_00651">
    <property type="entry name" value="Nuclease_YqgF"/>
    <property type="match status" value="1"/>
</dbReference>
<reference evidence="8" key="1">
    <citation type="submission" date="2016-10" db="EMBL/GenBank/DDBJ databases">
        <authorList>
            <person name="Varghese N."/>
            <person name="Submissions S."/>
        </authorList>
    </citation>
    <scope>NUCLEOTIDE SEQUENCE [LARGE SCALE GENOMIC DNA]</scope>
    <source>
        <strain evidence="8">DSM 22361</strain>
    </source>
</reference>